<dbReference type="Proteomes" id="UP000828941">
    <property type="component" value="Chromosome 13"/>
</dbReference>
<comment type="caution">
    <text evidence="1">The sequence shown here is derived from an EMBL/GenBank/DDBJ whole genome shotgun (WGS) entry which is preliminary data.</text>
</comment>
<keyword evidence="2" id="KW-1185">Reference proteome</keyword>
<reference evidence="1 2" key="1">
    <citation type="journal article" date="2022" name="DNA Res.">
        <title>Chromosomal-level genome assembly of the orchid tree Bauhinia variegata (Leguminosae; Cercidoideae) supports the allotetraploid origin hypothesis of Bauhinia.</title>
        <authorList>
            <person name="Zhong Y."/>
            <person name="Chen Y."/>
            <person name="Zheng D."/>
            <person name="Pang J."/>
            <person name="Liu Y."/>
            <person name="Luo S."/>
            <person name="Meng S."/>
            <person name="Qian L."/>
            <person name="Wei D."/>
            <person name="Dai S."/>
            <person name="Zhou R."/>
        </authorList>
    </citation>
    <scope>NUCLEOTIDE SEQUENCE [LARGE SCALE GENOMIC DNA]</scope>
    <source>
        <strain evidence="1">BV-YZ2020</strain>
    </source>
</reference>
<organism evidence="1 2">
    <name type="scientific">Bauhinia variegata</name>
    <name type="common">Purple orchid tree</name>
    <name type="synonym">Phanera variegata</name>
    <dbReference type="NCBI Taxonomy" id="167791"/>
    <lineage>
        <taxon>Eukaryota</taxon>
        <taxon>Viridiplantae</taxon>
        <taxon>Streptophyta</taxon>
        <taxon>Embryophyta</taxon>
        <taxon>Tracheophyta</taxon>
        <taxon>Spermatophyta</taxon>
        <taxon>Magnoliopsida</taxon>
        <taxon>eudicotyledons</taxon>
        <taxon>Gunneridae</taxon>
        <taxon>Pentapetalae</taxon>
        <taxon>rosids</taxon>
        <taxon>fabids</taxon>
        <taxon>Fabales</taxon>
        <taxon>Fabaceae</taxon>
        <taxon>Cercidoideae</taxon>
        <taxon>Cercideae</taxon>
        <taxon>Bauhiniinae</taxon>
        <taxon>Bauhinia</taxon>
    </lineage>
</organism>
<accession>A0ACB9KTH3</accession>
<evidence type="ECO:0000313" key="2">
    <source>
        <dbReference type="Proteomes" id="UP000828941"/>
    </source>
</evidence>
<evidence type="ECO:0000313" key="1">
    <source>
        <dbReference type="EMBL" id="KAI4300498.1"/>
    </source>
</evidence>
<dbReference type="EMBL" id="CM039438">
    <property type="protein sequence ID" value="KAI4300498.1"/>
    <property type="molecule type" value="Genomic_DNA"/>
</dbReference>
<sequence>MAEENDTLRPQSQMPDSTSRPVGGTEFSWCKAVPGGTGITVLGLLFSKPPNIPVIQTALQNLQNSHPILGSKLHLDTSTNSYQFVIPPNPHIHITQFDLKSTSDVINGNSNDHFTNLFHLIHEHEMNRNTWRTPSDALPTDTDVFDVSVYKISDQQWGVFLRLHTSACDRAAAVALLRELLELVGGRVKEGKEAEMGFGDKKNINLPIEDLIPEGKANKPFWARGLDVLGYSLNSFRLANLEFVDAHSPRSSSVVRLRLNTDETERLLAGCKSRRIKLCGALAAAGMIATWSSKHLPEYQREKYAVVTLIDCRSILDPVLPCNHVGFYHSAILNTHDVCGETLWELAKRSYSAFENAKNSNKHFTDMSDLNFLMCKAIDNPALTPSSSMRTALISVFEDPVIDDSNGIAQQLGLEDYIGCASAHGVGPSIAIFDTIRDGSLDCACVYPSPLFSRELMQELIDHLKRILVDACNSEE</sequence>
<protein>
    <submittedName>
        <fullName evidence="1">Uncharacterized protein</fullName>
    </submittedName>
</protein>
<proteinExistence type="predicted"/>
<gene>
    <name evidence="1" type="ORF">L6164_033869</name>
</gene>
<name>A0ACB9KTH3_BAUVA</name>